<dbReference type="Gene3D" id="1.10.260.40">
    <property type="entry name" value="lambda repressor-like DNA-binding domains"/>
    <property type="match status" value="1"/>
</dbReference>
<accession>A0A6N8G2C5</accession>
<evidence type="ECO:0000259" key="1">
    <source>
        <dbReference type="PROSITE" id="PS50943"/>
    </source>
</evidence>
<dbReference type="AlphaFoldDB" id="A0A6N8G2C5"/>
<dbReference type="Pfam" id="PF01381">
    <property type="entry name" value="HTH_3"/>
    <property type="match status" value="1"/>
</dbReference>
<dbReference type="SMART" id="SM00530">
    <property type="entry name" value="HTH_XRE"/>
    <property type="match status" value="1"/>
</dbReference>
<evidence type="ECO:0000313" key="2">
    <source>
        <dbReference type="EMBL" id="MUL39483.1"/>
    </source>
</evidence>
<dbReference type="OrthoDB" id="516913at2"/>
<organism evidence="2 3">
    <name type="scientific">Gloeocapsopsis dulcis AAB1 = 1H9</name>
    <dbReference type="NCBI Taxonomy" id="1433147"/>
    <lineage>
        <taxon>Bacteria</taxon>
        <taxon>Bacillati</taxon>
        <taxon>Cyanobacteriota</taxon>
        <taxon>Cyanophyceae</taxon>
        <taxon>Oscillatoriophycideae</taxon>
        <taxon>Chroococcales</taxon>
        <taxon>Chroococcaceae</taxon>
        <taxon>Gloeocapsopsis</taxon>
        <taxon>Gloeocapsopsis dulcis</taxon>
    </lineage>
</organism>
<evidence type="ECO:0000313" key="3">
    <source>
        <dbReference type="Proteomes" id="UP000441797"/>
    </source>
</evidence>
<dbReference type="PROSITE" id="PS50943">
    <property type="entry name" value="HTH_CROC1"/>
    <property type="match status" value="1"/>
</dbReference>
<sequence>MVTRRKRQPHEEDVVPLRAIREQLGLTQAQFAVAVGIDPSTVSRCERGIAEPNLTVLQTKRLCKLIGKSLDELPDYLGRSPNSN</sequence>
<dbReference type="Proteomes" id="UP000441797">
    <property type="component" value="Unassembled WGS sequence"/>
</dbReference>
<protein>
    <recommendedName>
        <fullName evidence="1">HTH cro/C1-type domain-containing protein</fullName>
    </recommendedName>
</protein>
<reference evidence="2 3" key="1">
    <citation type="journal article" date="2019" name="Front. Microbiol.">
        <title>Genomic Features for Desiccation Tolerance and Sugar Biosynthesis in the Extremophile Gloeocapsopsis sp. UTEX B3054.</title>
        <authorList>
            <person name="Urrejola C."/>
            <person name="Alcorta J."/>
            <person name="Salas L."/>
            <person name="Vasquez M."/>
            <person name="Polz M.F."/>
            <person name="Vicuna R."/>
            <person name="Diez B."/>
        </authorList>
    </citation>
    <scope>NUCLEOTIDE SEQUENCE [LARGE SCALE GENOMIC DNA]</scope>
    <source>
        <strain evidence="2 3">1H9</strain>
    </source>
</reference>
<dbReference type="CDD" id="cd00093">
    <property type="entry name" value="HTH_XRE"/>
    <property type="match status" value="1"/>
</dbReference>
<proteinExistence type="predicted"/>
<name>A0A6N8G2C5_9CHRO</name>
<feature type="domain" description="HTH cro/C1-type" evidence="1">
    <location>
        <begin position="17"/>
        <end position="73"/>
    </location>
</feature>
<dbReference type="EMBL" id="NAPY01000086">
    <property type="protein sequence ID" value="MUL39483.1"/>
    <property type="molecule type" value="Genomic_DNA"/>
</dbReference>
<dbReference type="RefSeq" id="WP_105219368.1">
    <property type="nucleotide sequence ID" value="NZ_CAWNSU010000034.1"/>
</dbReference>
<gene>
    <name evidence="2" type="ORF">BWI75_25245</name>
</gene>
<dbReference type="GO" id="GO:0003677">
    <property type="term" value="F:DNA binding"/>
    <property type="evidence" value="ECO:0007669"/>
    <property type="project" value="InterPro"/>
</dbReference>
<dbReference type="InterPro" id="IPR001387">
    <property type="entry name" value="Cro/C1-type_HTH"/>
</dbReference>
<dbReference type="SUPFAM" id="SSF47413">
    <property type="entry name" value="lambda repressor-like DNA-binding domains"/>
    <property type="match status" value="1"/>
</dbReference>
<dbReference type="InterPro" id="IPR010982">
    <property type="entry name" value="Lambda_DNA-bd_dom_sf"/>
</dbReference>
<keyword evidence="3" id="KW-1185">Reference proteome</keyword>
<comment type="caution">
    <text evidence="2">The sequence shown here is derived from an EMBL/GenBank/DDBJ whole genome shotgun (WGS) entry which is preliminary data.</text>
</comment>